<comment type="catalytic activity">
    <reaction evidence="7">
        <text>L-dopachrome = 5,6-dihydroxyindole-2-carboxylate</text>
        <dbReference type="Rhea" id="RHEA:13041"/>
        <dbReference type="ChEBI" id="CHEBI:16875"/>
        <dbReference type="ChEBI" id="CHEBI:57509"/>
        <dbReference type="EC" id="5.3.3.12"/>
    </reaction>
</comment>
<feature type="compositionally biased region" description="Low complexity" evidence="13">
    <location>
        <begin position="1"/>
        <end position="11"/>
    </location>
</feature>
<evidence type="ECO:0000256" key="7">
    <source>
        <dbReference type="ARBA" id="ARBA00036823"/>
    </source>
</evidence>
<evidence type="ECO:0000256" key="5">
    <source>
        <dbReference type="ARBA" id="ARBA00023235"/>
    </source>
</evidence>
<dbReference type="GO" id="GO:0004167">
    <property type="term" value="F:dopachrome isomerase activity"/>
    <property type="evidence" value="ECO:0007669"/>
    <property type="project" value="UniProtKB-EC"/>
</dbReference>
<dbReference type="PANTHER" id="PTHR11954:SF6">
    <property type="entry name" value="MACROPHAGE MIGRATION INHIBITORY FACTOR"/>
    <property type="match status" value="1"/>
</dbReference>
<feature type="compositionally biased region" description="Pro residues" evidence="13">
    <location>
        <begin position="343"/>
        <end position="353"/>
    </location>
</feature>
<dbReference type="InterPro" id="IPR001398">
    <property type="entry name" value="Macrophage_inhib_fac"/>
</dbReference>
<evidence type="ECO:0000256" key="6">
    <source>
        <dbReference type="ARBA" id="ARBA00036735"/>
    </source>
</evidence>
<evidence type="ECO:0000256" key="2">
    <source>
        <dbReference type="ARBA" id="ARBA00005851"/>
    </source>
</evidence>
<dbReference type="AlphaFoldDB" id="A0A6A6I9L4"/>
<comment type="similarity">
    <text evidence="2">Belongs to the MIF family.</text>
</comment>
<dbReference type="EC" id="5.3.2.1" evidence="9"/>
<dbReference type="GeneID" id="54584393"/>
<feature type="compositionally biased region" description="Polar residues" evidence="13">
    <location>
        <begin position="264"/>
        <end position="277"/>
    </location>
</feature>
<name>A0A6A6I9L4_9PLEO</name>
<organism evidence="14 15">
    <name type="scientific">Trematosphaeria pertusa</name>
    <dbReference type="NCBI Taxonomy" id="390896"/>
    <lineage>
        <taxon>Eukaryota</taxon>
        <taxon>Fungi</taxon>
        <taxon>Dikarya</taxon>
        <taxon>Ascomycota</taxon>
        <taxon>Pezizomycotina</taxon>
        <taxon>Dothideomycetes</taxon>
        <taxon>Pleosporomycetidae</taxon>
        <taxon>Pleosporales</taxon>
        <taxon>Massarineae</taxon>
        <taxon>Trematosphaeriaceae</taxon>
        <taxon>Trematosphaeria</taxon>
    </lineage>
</organism>
<keyword evidence="3" id="KW-0202">Cytokine</keyword>
<comment type="catalytic activity">
    <reaction evidence="6">
        <text>3-phenylpyruvate = enol-phenylpyruvate</text>
        <dbReference type="Rhea" id="RHEA:17097"/>
        <dbReference type="ChEBI" id="CHEBI:16815"/>
        <dbReference type="ChEBI" id="CHEBI:18005"/>
        <dbReference type="EC" id="5.3.2.1"/>
    </reaction>
</comment>
<evidence type="ECO:0000313" key="14">
    <source>
        <dbReference type="EMBL" id="KAF2247071.1"/>
    </source>
</evidence>
<dbReference type="OrthoDB" id="255819at2759"/>
<evidence type="ECO:0000256" key="3">
    <source>
        <dbReference type="ARBA" id="ARBA00022514"/>
    </source>
</evidence>
<sequence>MSRPSSTSTSSANAFPRQAGATLLAPEPLPEQRSPSRSTFSFESSPKSVQGSDRAVLFDDLRNTRPASRGAQKLSDAAAQPGNAGSRRRAQFYEEQFAYKEDTTSSARERVTKDAPIVAELRTNVIIKDEYTLVTDLSHHLSTRYQRPESSIMITVNHSACLLLGGSFEPTYVLSITALPVQLQPTTNKRNAALIQNFMSESIGVPSERGIIKFISIQEECIATNGMTILGDIERLERQQAEENGSGLKRALTKSSRRSAVTKAKSSIQLSRNNSKANPGGRPVITPPLPSPGPFDSGVAVDKGSEPTSLQPIDSKLNHKGSVQHKPPKHLNEKAGAKDTITIPPPPPIPEEAPAPKVSKRKSLIAIFRR</sequence>
<evidence type="ECO:0000256" key="12">
    <source>
        <dbReference type="ARBA" id="ARBA00042730"/>
    </source>
</evidence>
<dbReference type="GO" id="GO:0050178">
    <property type="term" value="F:phenylpyruvate tautomerase activity"/>
    <property type="evidence" value="ECO:0007669"/>
    <property type="project" value="UniProtKB-EC"/>
</dbReference>
<feature type="region of interest" description="Disordered" evidence="13">
    <location>
        <begin position="1"/>
        <end position="87"/>
    </location>
</feature>
<evidence type="ECO:0000256" key="8">
    <source>
        <dbReference type="ARBA" id="ARBA00038932"/>
    </source>
</evidence>
<dbReference type="RefSeq" id="XP_033682075.1">
    <property type="nucleotide sequence ID" value="XM_033831063.1"/>
</dbReference>
<dbReference type="SUPFAM" id="SSF55331">
    <property type="entry name" value="Tautomerase/MIF"/>
    <property type="match status" value="1"/>
</dbReference>
<evidence type="ECO:0000256" key="10">
    <source>
        <dbReference type="ARBA" id="ARBA00041631"/>
    </source>
</evidence>
<feature type="compositionally biased region" description="Low complexity" evidence="13">
    <location>
        <begin position="33"/>
        <end position="48"/>
    </location>
</feature>
<dbReference type="PANTHER" id="PTHR11954">
    <property type="entry name" value="D-DOPACHROME DECARBOXYLASE"/>
    <property type="match status" value="1"/>
</dbReference>
<keyword evidence="5" id="KW-0413">Isomerase</keyword>
<dbReference type="Proteomes" id="UP000800094">
    <property type="component" value="Unassembled WGS sequence"/>
</dbReference>
<accession>A0A6A6I9L4</accession>
<evidence type="ECO:0000256" key="13">
    <source>
        <dbReference type="SAM" id="MobiDB-lite"/>
    </source>
</evidence>
<comment type="subcellular location">
    <subcellularLocation>
        <location evidence="1">Secreted</location>
    </subcellularLocation>
</comment>
<evidence type="ECO:0000313" key="15">
    <source>
        <dbReference type="Proteomes" id="UP000800094"/>
    </source>
</evidence>
<dbReference type="GO" id="GO:0005576">
    <property type="term" value="C:extracellular region"/>
    <property type="evidence" value="ECO:0007669"/>
    <property type="project" value="UniProtKB-SubCell"/>
</dbReference>
<gene>
    <name evidence="14" type="ORF">BU26DRAFT_531880</name>
</gene>
<dbReference type="EMBL" id="ML987197">
    <property type="protein sequence ID" value="KAF2247071.1"/>
    <property type="molecule type" value="Genomic_DNA"/>
</dbReference>
<protein>
    <recommendedName>
        <fullName evidence="12">L-dopachrome isomerase</fullName>
        <ecNumber evidence="9">5.3.2.1</ecNumber>
        <ecNumber evidence="8">5.3.3.12</ecNumber>
    </recommendedName>
    <alternativeName>
        <fullName evidence="10">L-dopachrome tautomerase</fullName>
    </alternativeName>
    <alternativeName>
        <fullName evidence="11">Phenylpyruvate tautomerase</fullName>
    </alternativeName>
</protein>
<proteinExistence type="inferred from homology"/>
<dbReference type="Gene3D" id="3.30.429.10">
    <property type="entry name" value="Macrophage Migration Inhibitory Factor"/>
    <property type="match status" value="1"/>
</dbReference>
<dbReference type="EC" id="5.3.3.12" evidence="8"/>
<dbReference type="Pfam" id="PF01187">
    <property type="entry name" value="MIF"/>
    <property type="match status" value="1"/>
</dbReference>
<evidence type="ECO:0000256" key="4">
    <source>
        <dbReference type="ARBA" id="ARBA00022525"/>
    </source>
</evidence>
<reference evidence="14" key="1">
    <citation type="journal article" date="2020" name="Stud. Mycol.">
        <title>101 Dothideomycetes genomes: a test case for predicting lifestyles and emergence of pathogens.</title>
        <authorList>
            <person name="Haridas S."/>
            <person name="Albert R."/>
            <person name="Binder M."/>
            <person name="Bloem J."/>
            <person name="Labutti K."/>
            <person name="Salamov A."/>
            <person name="Andreopoulos B."/>
            <person name="Baker S."/>
            <person name="Barry K."/>
            <person name="Bills G."/>
            <person name="Bluhm B."/>
            <person name="Cannon C."/>
            <person name="Castanera R."/>
            <person name="Culley D."/>
            <person name="Daum C."/>
            <person name="Ezra D."/>
            <person name="Gonzalez J."/>
            <person name="Henrissat B."/>
            <person name="Kuo A."/>
            <person name="Liang C."/>
            <person name="Lipzen A."/>
            <person name="Lutzoni F."/>
            <person name="Magnuson J."/>
            <person name="Mondo S."/>
            <person name="Nolan M."/>
            <person name="Ohm R."/>
            <person name="Pangilinan J."/>
            <person name="Park H.-J."/>
            <person name="Ramirez L."/>
            <person name="Alfaro M."/>
            <person name="Sun H."/>
            <person name="Tritt A."/>
            <person name="Yoshinaga Y."/>
            <person name="Zwiers L.-H."/>
            <person name="Turgeon B."/>
            <person name="Goodwin S."/>
            <person name="Spatafora J."/>
            <person name="Crous P."/>
            <person name="Grigoriev I."/>
        </authorList>
    </citation>
    <scope>NUCLEOTIDE SEQUENCE</scope>
    <source>
        <strain evidence="14">CBS 122368</strain>
    </source>
</reference>
<keyword evidence="15" id="KW-1185">Reference proteome</keyword>
<feature type="region of interest" description="Disordered" evidence="13">
    <location>
        <begin position="241"/>
        <end position="362"/>
    </location>
</feature>
<dbReference type="InterPro" id="IPR014347">
    <property type="entry name" value="Tautomerase/MIF_sf"/>
</dbReference>
<evidence type="ECO:0000256" key="11">
    <source>
        <dbReference type="ARBA" id="ARBA00041912"/>
    </source>
</evidence>
<evidence type="ECO:0000256" key="1">
    <source>
        <dbReference type="ARBA" id="ARBA00004613"/>
    </source>
</evidence>
<feature type="compositionally biased region" description="Basic residues" evidence="13">
    <location>
        <begin position="318"/>
        <end position="329"/>
    </location>
</feature>
<keyword evidence="4" id="KW-0964">Secreted</keyword>
<evidence type="ECO:0000256" key="9">
    <source>
        <dbReference type="ARBA" id="ARBA00039086"/>
    </source>
</evidence>